<name>A0A6C0ANR8_9ZZZZ</name>
<proteinExistence type="predicted"/>
<protein>
    <submittedName>
        <fullName evidence="1">Uncharacterized protein</fullName>
    </submittedName>
</protein>
<reference evidence="1" key="1">
    <citation type="journal article" date="2020" name="Nature">
        <title>Giant virus diversity and host interactions through global metagenomics.</title>
        <authorList>
            <person name="Schulz F."/>
            <person name="Roux S."/>
            <person name="Paez-Espino D."/>
            <person name="Jungbluth S."/>
            <person name="Walsh D.A."/>
            <person name="Denef V.J."/>
            <person name="McMahon K.D."/>
            <person name="Konstantinidis K.T."/>
            <person name="Eloe-Fadrosh E.A."/>
            <person name="Kyrpides N.C."/>
            <person name="Woyke T."/>
        </authorList>
    </citation>
    <scope>NUCLEOTIDE SEQUENCE</scope>
    <source>
        <strain evidence="1">GVMAG-S-1101164-72</strain>
    </source>
</reference>
<organism evidence="1">
    <name type="scientific">viral metagenome</name>
    <dbReference type="NCBI Taxonomy" id="1070528"/>
    <lineage>
        <taxon>unclassified sequences</taxon>
        <taxon>metagenomes</taxon>
        <taxon>organismal metagenomes</taxon>
    </lineage>
</organism>
<dbReference type="EMBL" id="MN740758">
    <property type="protein sequence ID" value="QHS81408.1"/>
    <property type="molecule type" value="Genomic_DNA"/>
</dbReference>
<sequence length="93" mass="9818">MAKKGRSTRRAGKGKGLFSTIYTPISGALGLVNSVITGTTKGATRLTHGAIKGVNRVGKGLTKRLNRGVANVGKGVSNTVRSVLRKKTRRSRK</sequence>
<evidence type="ECO:0000313" key="1">
    <source>
        <dbReference type="EMBL" id="QHS81408.1"/>
    </source>
</evidence>
<accession>A0A6C0ANR8</accession>
<dbReference type="AlphaFoldDB" id="A0A6C0ANR8"/>